<dbReference type="EMBL" id="JACVVK020000038">
    <property type="protein sequence ID" value="KAK7500281.1"/>
    <property type="molecule type" value="Genomic_DNA"/>
</dbReference>
<reference evidence="2 3" key="1">
    <citation type="journal article" date="2023" name="Sci. Data">
        <title>Genome assembly of the Korean intertidal mud-creeper Batillaria attramentaria.</title>
        <authorList>
            <person name="Patra A.K."/>
            <person name="Ho P.T."/>
            <person name="Jun S."/>
            <person name="Lee S.J."/>
            <person name="Kim Y."/>
            <person name="Won Y.J."/>
        </authorList>
    </citation>
    <scope>NUCLEOTIDE SEQUENCE [LARGE SCALE GENOMIC DNA]</scope>
    <source>
        <strain evidence="2">Wonlab-2016</strain>
    </source>
</reference>
<dbReference type="SUPFAM" id="SSF48371">
    <property type="entry name" value="ARM repeat"/>
    <property type="match status" value="1"/>
</dbReference>
<proteinExistence type="predicted"/>
<feature type="compositionally biased region" description="Acidic residues" evidence="1">
    <location>
        <begin position="1202"/>
        <end position="1223"/>
    </location>
</feature>
<dbReference type="Gene3D" id="1.25.10.10">
    <property type="entry name" value="Leucine-rich Repeat Variant"/>
    <property type="match status" value="1"/>
</dbReference>
<comment type="caution">
    <text evidence="2">The sequence shown here is derived from an EMBL/GenBank/DDBJ whole genome shotgun (WGS) entry which is preliminary data.</text>
</comment>
<gene>
    <name evidence="2" type="ORF">BaRGS_00008504</name>
</gene>
<organism evidence="2 3">
    <name type="scientific">Batillaria attramentaria</name>
    <dbReference type="NCBI Taxonomy" id="370345"/>
    <lineage>
        <taxon>Eukaryota</taxon>
        <taxon>Metazoa</taxon>
        <taxon>Spiralia</taxon>
        <taxon>Lophotrochozoa</taxon>
        <taxon>Mollusca</taxon>
        <taxon>Gastropoda</taxon>
        <taxon>Caenogastropoda</taxon>
        <taxon>Sorbeoconcha</taxon>
        <taxon>Cerithioidea</taxon>
        <taxon>Batillariidae</taxon>
        <taxon>Batillaria</taxon>
    </lineage>
</organism>
<dbReference type="AlphaFoldDB" id="A0ABD0LM12"/>
<sequence length="1274" mass="141163">METKVKHAAFHDTLRQLTIGVPVEMEITFLESLSACVNTQANDSCVLQNGGNVNGVSIIVTRDSDEHAFQAEGTDVQGTDVQGTDVQQNRTEISSAGLSQGEVLEKCFTSSAAPNARHSDSYNGLHADVQSKQNSHTSASVHTGVNGLQEVDVNRCSTSCATGAQSFHNGHTSSRCSSLLQDHVPVPDLHALCHDPNIAEHFIEYVFTRRYGRADKELVEDEGAVSDARRHPVDARVEEHLNEQLDALINRIVEQPVTAEMAAAFEKLLVRAADMPTLRFKMLEHVVVWLSGVGNIKVDDNIYNSIKVLSIIDTGGCDRRVVGGAETCSNALPKIFRVWSQQQQQDFFSSMLEMCINRERSWQAKDGAALCVSAIMHNCFTAEGDADKQVVKELPSFFVECVLTIVFSLISHPQLSIRETVAKIMSAYMGHVDSQDMVDLLHQTLTLLTPSSGEWQEGEFQCVEAYAAEGLLNICISIFKVLPVKQAVSLWPTYRTTLLTYLTHDASSVRQTSSTVFLHLASKREGSAVLIKVVMHHLTKDWHVDAESLSACADFLQGVSDGMRSWEAREGRMFVYELLCKHLIEQHLEMAQASSKLPATRDEQHLEMAQASAKLPATRDEQHLEMAQASAKLPATRDEQHLEMAQASAKLPATRDEQHLEMAQASAKLPALHDASSKTNSVARDLEKSVCTTVGQHLMGLSSLMQLHLLDHPHRLARAAGVQVWDDAQHQSLQWWLLAHYASLSDSSAEMFFKEEGSLPTFRDLLLAMLHHTAVCLAHSQWELRRIAQQVLPHLCEVMCLYDVELIMTVWQYTTEEATLWSFLGLYALHQSLTHCARVVATADLTDKASSLKDSVYIELVNGVRKHVENYLPLVCSHLRRPVFDKLSVIAAEIAMLAVNVFDLEESVKQDLSQAVLHLWANLFTFAHPASAISTSLFDSPAVGFLSPHEGFLSCCLVRPETKLQCARQDGSGAQVEKSLMAAVNKHLADFLPQLDVHSAAICLPVLAHNIGLFIDDTEICRSLINSFSRLCQCTSLSLSASMNDGDVEDSSVEKSLRCVYFTLRELAAVIAMKKVLNCYVILCRLLNPVVHLPLLLKGICARLNEGHGFHLDTADKLSPDVDLRWHKTESHAESGGDQRRTSDTLDTSLGQDQSETDSLNQSGSSYGARLCPRMGRRRTLSLTGDTLLIHEVANHLGDGDGVAEDSDDSESDWDSWSEEENDEEVTALKGHFQEFFRDMQAVYGSECYRVLDAEKHQLTRKEQDVLMTLVSKS</sequence>
<feature type="compositionally biased region" description="Basic and acidic residues" evidence="1">
    <location>
        <begin position="1129"/>
        <end position="1144"/>
    </location>
</feature>
<evidence type="ECO:0000313" key="2">
    <source>
        <dbReference type="EMBL" id="KAK7500281.1"/>
    </source>
</evidence>
<accession>A0ABD0LM12</accession>
<dbReference type="Proteomes" id="UP001519460">
    <property type="component" value="Unassembled WGS sequence"/>
</dbReference>
<name>A0ABD0LM12_9CAEN</name>
<dbReference type="InterPro" id="IPR011989">
    <property type="entry name" value="ARM-like"/>
</dbReference>
<feature type="region of interest" description="Disordered" evidence="1">
    <location>
        <begin position="1129"/>
        <end position="1171"/>
    </location>
</feature>
<evidence type="ECO:0000256" key="1">
    <source>
        <dbReference type="SAM" id="MobiDB-lite"/>
    </source>
</evidence>
<feature type="region of interest" description="Disordered" evidence="1">
    <location>
        <begin position="1198"/>
        <end position="1223"/>
    </location>
</feature>
<protein>
    <submittedName>
        <fullName evidence="2">Uncharacterized protein</fullName>
    </submittedName>
</protein>
<keyword evidence="3" id="KW-1185">Reference proteome</keyword>
<feature type="compositionally biased region" description="Polar residues" evidence="1">
    <location>
        <begin position="1145"/>
        <end position="1166"/>
    </location>
</feature>
<evidence type="ECO:0000313" key="3">
    <source>
        <dbReference type="Proteomes" id="UP001519460"/>
    </source>
</evidence>
<dbReference type="InterPro" id="IPR016024">
    <property type="entry name" value="ARM-type_fold"/>
</dbReference>